<dbReference type="Proteomes" id="UP000198341">
    <property type="component" value="Chromosome 3"/>
</dbReference>
<evidence type="ECO:0000256" key="10">
    <source>
        <dbReference type="ARBA" id="ARBA00034617"/>
    </source>
</evidence>
<evidence type="ECO:0000256" key="4">
    <source>
        <dbReference type="ARBA" id="ARBA00022801"/>
    </source>
</evidence>
<comment type="catalytic activity">
    <reaction evidence="11">
        <text>ATP + H2O = ADP + phosphate + H(+)</text>
        <dbReference type="Rhea" id="RHEA:13065"/>
        <dbReference type="ChEBI" id="CHEBI:15377"/>
        <dbReference type="ChEBI" id="CHEBI:15378"/>
        <dbReference type="ChEBI" id="CHEBI:30616"/>
        <dbReference type="ChEBI" id="CHEBI:43474"/>
        <dbReference type="ChEBI" id="CHEBI:456216"/>
    </reaction>
</comment>
<feature type="region of interest" description="Disordered" evidence="12">
    <location>
        <begin position="611"/>
        <end position="637"/>
    </location>
</feature>
<dbReference type="InterPro" id="IPR032284">
    <property type="entry name" value="RecQ_Zn-bd"/>
</dbReference>
<keyword evidence="7" id="KW-0238">DNA-binding</keyword>
<evidence type="ECO:0000256" key="3">
    <source>
        <dbReference type="ARBA" id="ARBA00022741"/>
    </source>
</evidence>
<dbReference type="SMART" id="SM00487">
    <property type="entry name" value="DEXDc"/>
    <property type="match status" value="1"/>
</dbReference>
<evidence type="ECO:0000256" key="8">
    <source>
        <dbReference type="ARBA" id="ARBA00023235"/>
    </source>
</evidence>
<dbReference type="InterPro" id="IPR001650">
    <property type="entry name" value="Helicase_C-like"/>
</dbReference>
<dbReference type="OrthoDB" id="10261556at2759"/>
<keyword evidence="5 11" id="KW-0347">Helicase</keyword>
<dbReference type="Pfam" id="PF00271">
    <property type="entry name" value="Helicase_C"/>
    <property type="match status" value="1"/>
</dbReference>
<feature type="domain" description="Helicase C-terminal" evidence="14">
    <location>
        <begin position="575"/>
        <end position="730"/>
    </location>
</feature>
<dbReference type="Pfam" id="PF16124">
    <property type="entry name" value="RecQ_Zn_bind"/>
    <property type="match status" value="1"/>
</dbReference>
<sequence length="857" mass="95556">MRRGGVGVGLGTGSSKRTRGGDGGNAVTTISRGKKKDGNVLEMFKKTKTKSMLLLEKTKSSKIIIINDKENNEDDDEVIVLDNSDEDDDSPDDVRENRRRKSLRVQTSQQQKQRQKEEEEEDIALTSDEEIEDETTNDKKDTMRREPVPHEEVSSGSDIESPETLRRKRQKKSQHFMKSNNDERREREERERIENAKAMMAMENINSANNLGGSMAWTRENGRGRATAPPMVGVGNGQFVRGEMLATIANGGQRETRKLAPTHNTNAKEEEEEEEEEERHQPAKKKIKRSVAVAAVIEDVETIDDVDDVPTFARPRMQTTNRIIARTTTFANNNMNAMASVRTSNKDTDMLDAANYYIFGNESFRPNQREICEACVANEDVFVLMPTGGGKTLCYALPAVCSEGVTIVFSPLVSLVQDQVKKLVYEFDIPSVALLGSAGEGETKSVLRELYKENPTIKLLYVTPEKFQASPSLRNAFQSLFEKGKLARFVVDEAHCVSSWGHDFRPDYKKLSELKKLFPSVPLTGLTATATDKARDDVLKILKITKTAKKFVTSFNRANIEFEVKAKGDLADDDKFAKWIARTFGKNDNGIVYCLSRDDCVKVAQALNSEKRKNPETAPSAVPYHAGMTEKARREAQDDWTKGKVSVCVATIAFGMGIDKANVRWVVHHSPPKTLEGLYQEIGRAGRDGLKARGVSLYSHQDLGRVERLLKMPQKSKGGQSKAARLEKALPLLQKVKDYMEDRQTCRRVALLSYLGETSFTHNACGGTCDNCRRRLMRHQGGSEANKARHEDLVFFEDLEYKRPRAASAAGGKGKKKRTKYASKTKKGKKNAASKPKGGGGGNLFQNASGGMFRVRS</sequence>
<feature type="compositionally biased region" description="Basic and acidic residues" evidence="12">
    <location>
        <begin position="180"/>
        <end position="192"/>
    </location>
</feature>
<evidence type="ECO:0000256" key="9">
    <source>
        <dbReference type="ARBA" id="ARBA00023242"/>
    </source>
</evidence>
<keyword evidence="8" id="KW-0413">Isomerase</keyword>
<dbReference type="GO" id="GO:0005634">
    <property type="term" value="C:nucleus"/>
    <property type="evidence" value="ECO:0007669"/>
    <property type="project" value="UniProtKB-SubCell"/>
</dbReference>
<feature type="region of interest" description="Disordered" evidence="12">
    <location>
        <begin position="60"/>
        <end position="192"/>
    </location>
</feature>
<evidence type="ECO:0000256" key="5">
    <source>
        <dbReference type="ARBA" id="ARBA00022806"/>
    </source>
</evidence>
<feature type="compositionally biased region" description="Acidic residues" evidence="12">
    <location>
        <begin position="71"/>
        <end position="91"/>
    </location>
</feature>
<proteinExistence type="inferred from homology"/>
<dbReference type="eggNOG" id="KOG0351">
    <property type="taxonomic scope" value="Eukaryota"/>
</dbReference>
<dbReference type="SUPFAM" id="SSF52540">
    <property type="entry name" value="P-loop containing nucleoside triphosphate hydrolases"/>
    <property type="match status" value="1"/>
</dbReference>
<keyword evidence="4 11" id="KW-0378">Hydrolase</keyword>
<dbReference type="GO" id="GO:0005694">
    <property type="term" value="C:chromosome"/>
    <property type="evidence" value="ECO:0007669"/>
    <property type="project" value="TreeGrafter"/>
</dbReference>
<keyword evidence="9 11" id="KW-0539">Nucleus</keyword>
<dbReference type="Gene3D" id="3.40.50.300">
    <property type="entry name" value="P-loop containing nucleotide triphosphate hydrolases"/>
    <property type="match status" value="2"/>
</dbReference>
<dbReference type="InterPro" id="IPR027417">
    <property type="entry name" value="P-loop_NTPase"/>
</dbReference>
<dbReference type="PROSITE" id="PS51194">
    <property type="entry name" value="HELICASE_CTER"/>
    <property type="match status" value="1"/>
</dbReference>
<keyword evidence="16" id="KW-1185">Reference proteome</keyword>
<comment type="subcellular location">
    <subcellularLocation>
        <location evidence="1 11">Nucleus</location>
    </subcellularLocation>
</comment>
<dbReference type="GO" id="GO:0016887">
    <property type="term" value="F:ATP hydrolysis activity"/>
    <property type="evidence" value="ECO:0007669"/>
    <property type="project" value="RHEA"/>
</dbReference>
<dbReference type="PANTHER" id="PTHR13710:SF153">
    <property type="entry name" value="RECQ-LIKE DNA HELICASE BLM"/>
    <property type="match status" value="1"/>
</dbReference>
<feature type="domain" description="Helicase ATP-binding" evidence="13">
    <location>
        <begin position="372"/>
        <end position="548"/>
    </location>
</feature>
<dbReference type="GO" id="GO:0009378">
    <property type="term" value="F:four-way junction helicase activity"/>
    <property type="evidence" value="ECO:0007669"/>
    <property type="project" value="TreeGrafter"/>
</dbReference>
<reference evidence="15 16" key="1">
    <citation type="submission" date="2011-10" db="EMBL/GenBank/DDBJ databases">
        <authorList>
            <person name="Genoscope - CEA"/>
        </authorList>
    </citation>
    <scope>NUCLEOTIDE SEQUENCE [LARGE SCALE GENOMIC DNA]</scope>
    <source>
        <strain evidence="15 16">RCC 1105</strain>
    </source>
</reference>
<evidence type="ECO:0000313" key="15">
    <source>
        <dbReference type="EMBL" id="CCO15872.1"/>
    </source>
</evidence>
<keyword evidence="3 11" id="KW-0547">Nucleotide-binding</keyword>
<dbReference type="KEGG" id="bpg:Bathy03g00710"/>
<evidence type="ECO:0000256" key="1">
    <source>
        <dbReference type="ARBA" id="ARBA00004123"/>
    </source>
</evidence>
<evidence type="ECO:0000256" key="11">
    <source>
        <dbReference type="RuleBase" id="RU364117"/>
    </source>
</evidence>
<dbReference type="Pfam" id="PF00270">
    <property type="entry name" value="DEAD"/>
    <property type="match status" value="1"/>
</dbReference>
<feature type="compositionally biased region" description="Basic and acidic residues" evidence="12">
    <location>
        <begin position="136"/>
        <end position="153"/>
    </location>
</feature>
<dbReference type="EMBL" id="FO082276">
    <property type="protein sequence ID" value="CCO15872.1"/>
    <property type="molecule type" value="Genomic_DNA"/>
</dbReference>
<evidence type="ECO:0000256" key="6">
    <source>
        <dbReference type="ARBA" id="ARBA00022840"/>
    </source>
</evidence>
<dbReference type="PROSITE" id="PS51192">
    <property type="entry name" value="HELICASE_ATP_BIND_1"/>
    <property type="match status" value="1"/>
</dbReference>
<feature type="compositionally biased region" description="Gly residues" evidence="12">
    <location>
        <begin position="1"/>
        <end position="12"/>
    </location>
</feature>
<evidence type="ECO:0000256" key="7">
    <source>
        <dbReference type="ARBA" id="ARBA00023125"/>
    </source>
</evidence>
<dbReference type="PROSITE" id="PS00690">
    <property type="entry name" value="DEAH_ATP_HELICASE"/>
    <property type="match status" value="1"/>
</dbReference>
<protein>
    <recommendedName>
        <fullName evidence="11">ATP-dependent DNA helicase</fullName>
        <ecNumber evidence="11">5.6.2.4</ecNumber>
    </recommendedName>
</protein>
<gene>
    <name evidence="15" type="ORF">Bathy03g00710</name>
</gene>
<dbReference type="RefSeq" id="XP_007514435.1">
    <property type="nucleotide sequence ID" value="XM_007514373.1"/>
</dbReference>
<dbReference type="NCBIfam" id="TIGR00614">
    <property type="entry name" value="recQ_fam"/>
    <property type="match status" value="1"/>
</dbReference>
<name>K8ECU8_9CHLO</name>
<feature type="region of interest" description="Disordered" evidence="12">
    <location>
        <begin position="1"/>
        <end position="37"/>
    </location>
</feature>
<feature type="compositionally biased region" description="Basic residues" evidence="12">
    <location>
        <begin position="166"/>
        <end position="175"/>
    </location>
</feature>
<dbReference type="GO" id="GO:0005524">
    <property type="term" value="F:ATP binding"/>
    <property type="evidence" value="ECO:0007669"/>
    <property type="project" value="UniProtKB-KW"/>
</dbReference>
<dbReference type="InterPro" id="IPR002464">
    <property type="entry name" value="DNA/RNA_helicase_DEAH_CS"/>
</dbReference>
<dbReference type="FunFam" id="3.40.50.300:FF:000296">
    <property type="entry name" value="ATP-dependent DNA helicase RecQ"/>
    <property type="match status" value="1"/>
</dbReference>
<evidence type="ECO:0000256" key="2">
    <source>
        <dbReference type="ARBA" id="ARBA00005446"/>
    </source>
</evidence>
<dbReference type="PANTHER" id="PTHR13710">
    <property type="entry name" value="DNA HELICASE RECQ FAMILY MEMBER"/>
    <property type="match status" value="1"/>
</dbReference>
<evidence type="ECO:0000313" key="16">
    <source>
        <dbReference type="Proteomes" id="UP000198341"/>
    </source>
</evidence>
<dbReference type="InterPro" id="IPR011545">
    <property type="entry name" value="DEAD/DEAH_box_helicase_dom"/>
</dbReference>
<feature type="compositionally biased region" description="Basic residues" evidence="12">
    <location>
        <begin position="813"/>
        <end position="832"/>
    </location>
</feature>
<dbReference type="GO" id="GO:0043138">
    <property type="term" value="F:3'-5' DNA helicase activity"/>
    <property type="evidence" value="ECO:0007669"/>
    <property type="project" value="UniProtKB-EC"/>
</dbReference>
<dbReference type="SMART" id="SM00490">
    <property type="entry name" value="HELICc"/>
    <property type="match status" value="1"/>
</dbReference>
<dbReference type="STRING" id="41875.K8ECU8"/>
<dbReference type="CDD" id="cd17920">
    <property type="entry name" value="DEXHc_RecQ"/>
    <property type="match status" value="1"/>
</dbReference>
<comment type="catalytic activity">
    <reaction evidence="10 11">
        <text>Couples ATP hydrolysis with the unwinding of duplex DNA by translocating in the 3'-5' direction.</text>
        <dbReference type="EC" id="5.6.2.4"/>
    </reaction>
</comment>
<dbReference type="GeneID" id="19016609"/>
<evidence type="ECO:0000259" key="13">
    <source>
        <dbReference type="PROSITE" id="PS51192"/>
    </source>
</evidence>
<comment type="similarity">
    <text evidence="2 11">Belongs to the helicase family. RecQ subfamily.</text>
</comment>
<dbReference type="GO" id="GO:0000724">
    <property type="term" value="P:double-strand break repair via homologous recombination"/>
    <property type="evidence" value="ECO:0007669"/>
    <property type="project" value="TreeGrafter"/>
</dbReference>
<dbReference type="GO" id="GO:0005737">
    <property type="term" value="C:cytoplasm"/>
    <property type="evidence" value="ECO:0007669"/>
    <property type="project" value="TreeGrafter"/>
</dbReference>
<dbReference type="GO" id="GO:0003677">
    <property type="term" value="F:DNA binding"/>
    <property type="evidence" value="ECO:0007669"/>
    <property type="project" value="UniProtKB-KW"/>
</dbReference>
<accession>K8ECU8</accession>
<organism evidence="15 16">
    <name type="scientific">Bathycoccus prasinos</name>
    <dbReference type="NCBI Taxonomy" id="41875"/>
    <lineage>
        <taxon>Eukaryota</taxon>
        <taxon>Viridiplantae</taxon>
        <taxon>Chlorophyta</taxon>
        <taxon>Mamiellophyceae</taxon>
        <taxon>Mamiellales</taxon>
        <taxon>Bathycoccaceae</taxon>
        <taxon>Bathycoccus</taxon>
    </lineage>
</organism>
<evidence type="ECO:0000259" key="14">
    <source>
        <dbReference type="PROSITE" id="PS51194"/>
    </source>
</evidence>
<feature type="region of interest" description="Disordered" evidence="12">
    <location>
        <begin position="806"/>
        <end position="857"/>
    </location>
</feature>
<dbReference type="EC" id="5.6.2.4" evidence="11"/>
<keyword evidence="6 11" id="KW-0067">ATP-binding</keyword>
<feature type="compositionally biased region" description="Basic and acidic residues" evidence="12">
    <location>
        <begin position="628"/>
        <end position="637"/>
    </location>
</feature>
<feature type="compositionally biased region" description="Acidic residues" evidence="12">
    <location>
        <begin position="118"/>
        <end position="135"/>
    </location>
</feature>
<evidence type="ECO:0000256" key="12">
    <source>
        <dbReference type="SAM" id="MobiDB-lite"/>
    </source>
</evidence>
<feature type="region of interest" description="Disordered" evidence="12">
    <location>
        <begin position="252"/>
        <end position="285"/>
    </location>
</feature>
<dbReference type="AlphaFoldDB" id="K8ECU8"/>
<dbReference type="InterPro" id="IPR014001">
    <property type="entry name" value="Helicase_ATP-bd"/>
</dbReference>
<dbReference type="InterPro" id="IPR004589">
    <property type="entry name" value="DNA_helicase_ATP-dep_RecQ"/>
</dbReference>